<proteinExistence type="predicted"/>
<dbReference type="PANTHER" id="PTHR34220:SF7">
    <property type="entry name" value="SENSOR HISTIDINE KINASE YPDA"/>
    <property type="match status" value="1"/>
</dbReference>
<evidence type="ECO:0000256" key="1">
    <source>
        <dbReference type="ARBA" id="ARBA00022679"/>
    </source>
</evidence>
<dbReference type="GO" id="GO:0016020">
    <property type="term" value="C:membrane"/>
    <property type="evidence" value="ECO:0007669"/>
    <property type="project" value="InterPro"/>
</dbReference>
<protein>
    <submittedName>
        <fullName evidence="8">Sensor histidine kinase</fullName>
    </submittedName>
</protein>
<dbReference type="EMBL" id="RBZM01000005">
    <property type="protein sequence ID" value="RKP54093.1"/>
    <property type="molecule type" value="Genomic_DNA"/>
</dbReference>
<dbReference type="GO" id="GO:0005524">
    <property type="term" value="F:ATP binding"/>
    <property type="evidence" value="ECO:0007669"/>
    <property type="project" value="UniProtKB-KW"/>
</dbReference>
<dbReference type="InterPro" id="IPR050640">
    <property type="entry name" value="Bact_2-comp_sensor_kinase"/>
</dbReference>
<dbReference type="Proteomes" id="UP000282076">
    <property type="component" value="Unassembled WGS sequence"/>
</dbReference>
<dbReference type="InterPro" id="IPR010559">
    <property type="entry name" value="Sig_transdc_His_kin_internal"/>
</dbReference>
<dbReference type="PANTHER" id="PTHR34220">
    <property type="entry name" value="SENSOR HISTIDINE KINASE YPDA"/>
    <property type="match status" value="1"/>
</dbReference>
<evidence type="ECO:0000256" key="3">
    <source>
        <dbReference type="ARBA" id="ARBA00022777"/>
    </source>
</evidence>
<accession>A0A494XTY3</accession>
<name>A0A494XTY3_9BACL</name>
<evidence type="ECO:0000256" key="2">
    <source>
        <dbReference type="ARBA" id="ARBA00022741"/>
    </source>
</evidence>
<dbReference type="InterPro" id="IPR005467">
    <property type="entry name" value="His_kinase_dom"/>
</dbReference>
<feature type="transmembrane region" description="Helical" evidence="6">
    <location>
        <begin position="21"/>
        <end position="41"/>
    </location>
</feature>
<keyword evidence="2" id="KW-0547">Nucleotide-binding</keyword>
<dbReference type="RefSeq" id="WP_120977170.1">
    <property type="nucleotide sequence ID" value="NZ_RBZM01000005.1"/>
</dbReference>
<evidence type="ECO:0000256" key="4">
    <source>
        <dbReference type="ARBA" id="ARBA00022840"/>
    </source>
</evidence>
<keyword evidence="4" id="KW-0067">ATP-binding</keyword>
<feature type="domain" description="Histidine kinase" evidence="7">
    <location>
        <begin position="495"/>
        <end position="600"/>
    </location>
</feature>
<gene>
    <name evidence="8" type="ORF">D7Z26_11945</name>
</gene>
<dbReference type="InterPro" id="IPR003594">
    <property type="entry name" value="HATPase_dom"/>
</dbReference>
<comment type="caution">
    <text evidence="8">The sequence shown here is derived from an EMBL/GenBank/DDBJ whole genome shotgun (WGS) entry which is preliminary data.</text>
</comment>
<dbReference type="InterPro" id="IPR036890">
    <property type="entry name" value="HATPase_C_sf"/>
</dbReference>
<keyword evidence="3 8" id="KW-0418">Kinase</keyword>
<keyword evidence="6" id="KW-0812">Transmembrane</keyword>
<dbReference type="SUPFAM" id="SSF55874">
    <property type="entry name" value="ATPase domain of HSP90 chaperone/DNA topoisomerase II/histidine kinase"/>
    <property type="match status" value="1"/>
</dbReference>
<dbReference type="Pfam" id="PF06580">
    <property type="entry name" value="His_kinase"/>
    <property type="match status" value="1"/>
</dbReference>
<keyword evidence="9" id="KW-1185">Reference proteome</keyword>
<keyword evidence="1" id="KW-0808">Transferase</keyword>
<dbReference type="Gene3D" id="3.30.565.10">
    <property type="entry name" value="Histidine kinase-like ATPase, C-terminal domain"/>
    <property type="match status" value="1"/>
</dbReference>
<dbReference type="PROSITE" id="PS50109">
    <property type="entry name" value="HIS_KIN"/>
    <property type="match status" value="1"/>
</dbReference>
<keyword evidence="5" id="KW-0902">Two-component regulatory system</keyword>
<sequence>MSGHRGRTWKIRTIRGKFLMLTLLLTIVPMCVLTFTFYRIAVHSLVNKAEEHATQSRQMSGNFLNRTISDLNDLTNAILGNPEVQTILQLRPADDYDYLRNVERLNKIIRAQTQTKPYIISTLVYAPSGGEFQSFYQGNDSIRFGGLPTLQEARIYYDRLSRNNRIMWHDGSPFKDINGSSVDQEHLYVGKLLRRTEGNYEDLGFLMLEIEKSNFFSGISILKPDEKSQFWIVDSGGNPIYWMPEKAQADSRALREVAESAIRTPTQDKSWTDWNGKRAMISYAPLETNKWTLLHVADSDTLFRDANQIGKWTIETFLAVLVIGWVIAYRLSNTIRRPLRSLRSLMGSTTGVVPAHAPFDPMDEVGQIGERFLRMHRENQQLNDQVLEALLSRKEAEFRALQAQINPHFLYNTLESLKGLSLANGQNEMSEVIGAIGKFFRIALSQGSEEIRVADEADHASAYVRVQQFRFKDKFEWISEIDEEVLSYYVPKLIFQPIVENAIYHGIKMKKEVVYLMLSGVKEEGRLRFSISDDGNGIPEERLSEIRSVLNGASNEGKAIGFGLRNVHDRLRHYGPEFGVQIASEYGKYTTVTLSVPIREAKSEGGKAHVAIADR</sequence>
<evidence type="ECO:0000313" key="8">
    <source>
        <dbReference type="EMBL" id="RKP54093.1"/>
    </source>
</evidence>
<organism evidence="8 9">
    <name type="scientific">Cohnella endophytica</name>
    <dbReference type="NCBI Taxonomy" id="2419778"/>
    <lineage>
        <taxon>Bacteria</taxon>
        <taxon>Bacillati</taxon>
        <taxon>Bacillota</taxon>
        <taxon>Bacilli</taxon>
        <taxon>Bacillales</taxon>
        <taxon>Paenibacillaceae</taxon>
        <taxon>Cohnella</taxon>
    </lineage>
</organism>
<dbReference type="OrthoDB" id="9776552at2"/>
<dbReference type="Pfam" id="PF02518">
    <property type="entry name" value="HATPase_c"/>
    <property type="match status" value="1"/>
</dbReference>
<keyword evidence="6" id="KW-0472">Membrane</keyword>
<evidence type="ECO:0000256" key="6">
    <source>
        <dbReference type="SAM" id="Phobius"/>
    </source>
</evidence>
<evidence type="ECO:0000256" key="5">
    <source>
        <dbReference type="ARBA" id="ARBA00023012"/>
    </source>
</evidence>
<dbReference type="Gene3D" id="3.30.450.20">
    <property type="entry name" value="PAS domain"/>
    <property type="match status" value="1"/>
</dbReference>
<evidence type="ECO:0000313" key="9">
    <source>
        <dbReference type="Proteomes" id="UP000282076"/>
    </source>
</evidence>
<evidence type="ECO:0000259" key="7">
    <source>
        <dbReference type="PROSITE" id="PS50109"/>
    </source>
</evidence>
<dbReference type="AlphaFoldDB" id="A0A494XTY3"/>
<reference evidence="8 9" key="1">
    <citation type="submission" date="2018-10" db="EMBL/GenBank/DDBJ databases">
        <title>Cohnella sp. M2MS4P-1, whole genome shotgun sequence.</title>
        <authorList>
            <person name="Tuo L."/>
        </authorList>
    </citation>
    <scope>NUCLEOTIDE SEQUENCE [LARGE SCALE GENOMIC DNA]</scope>
    <source>
        <strain evidence="8 9">M2MS4P-1</strain>
    </source>
</reference>
<dbReference type="GO" id="GO:0000155">
    <property type="term" value="F:phosphorelay sensor kinase activity"/>
    <property type="evidence" value="ECO:0007669"/>
    <property type="project" value="InterPro"/>
</dbReference>
<keyword evidence="6" id="KW-1133">Transmembrane helix</keyword>